<organism evidence="1">
    <name type="scientific">Candidatus Methanophaga sp. ANME-1 ERB7</name>
    <dbReference type="NCBI Taxonomy" id="2759913"/>
    <lineage>
        <taxon>Archaea</taxon>
        <taxon>Methanobacteriati</taxon>
        <taxon>Methanobacteriota</taxon>
        <taxon>Stenosarchaea group</taxon>
        <taxon>Methanomicrobia</taxon>
        <taxon>Candidatus Methanophagales</taxon>
        <taxon>Candidatus Methanophagaceae</taxon>
        <taxon>Candidatus Methanophaga</taxon>
    </lineage>
</organism>
<dbReference type="InterPro" id="IPR021338">
    <property type="entry name" value="DUF2953"/>
</dbReference>
<gene>
    <name evidence="1" type="ORF">CNIFIPMI_00027</name>
</gene>
<accession>A0A7G9Z8F1</accession>
<evidence type="ECO:0000313" key="1">
    <source>
        <dbReference type="EMBL" id="QNO56535.1"/>
    </source>
</evidence>
<reference evidence="1" key="1">
    <citation type="submission" date="2020-06" db="EMBL/GenBank/DDBJ databases">
        <title>Unique genomic features of the anaerobic methanotrophic archaea.</title>
        <authorList>
            <person name="Chadwick G.L."/>
            <person name="Skennerton C.T."/>
            <person name="Laso-Perez R."/>
            <person name="Leu A.O."/>
            <person name="Speth D.R."/>
            <person name="Yu H."/>
            <person name="Morgan-Lang C."/>
            <person name="Hatzenpichler R."/>
            <person name="Goudeau D."/>
            <person name="Malmstrom R."/>
            <person name="Brazelton W.J."/>
            <person name="Woyke T."/>
            <person name="Hallam S.J."/>
            <person name="Tyson G.W."/>
            <person name="Wegener G."/>
            <person name="Boetius A."/>
            <person name="Orphan V."/>
        </authorList>
    </citation>
    <scope>NUCLEOTIDE SEQUENCE</scope>
</reference>
<protein>
    <recommendedName>
        <fullName evidence="2">DUF2953 domain-containing protein</fullName>
    </recommendedName>
</protein>
<dbReference type="Pfam" id="PF11167">
    <property type="entry name" value="DUF2953"/>
    <property type="match status" value="1"/>
</dbReference>
<dbReference type="AlphaFoldDB" id="A0A7G9Z8F1"/>
<name>A0A7G9Z8F1_9EURY</name>
<sequence length="210" mass="23390">MDMILILAILLVILVALLAAALLIPADISIRPFKEGPLAQLCVSFRLLKGVSSGRLDVSTAKQEFRLRVLGVTILTKDLKKTDSAKKEKKKKEEKEKPTDWKKLVWNANELYDAGMDLVGALAKNTSIKRLRGKVKVGLSDPAHTGMLVGFLYAGSGIAKAVLPESELEIEIEPSFDKERMDADIETELRLPLFKVVIPLIRFFHRVRTI</sequence>
<evidence type="ECO:0008006" key="2">
    <source>
        <dbReference type="Google" id="ProtNLM"/>
    </source>
</evidence>
<proteinExistence type="predicted"/>
<dbReference type="EMBL" id="MT631658">
    <property type="protein sequence ID" value="QNO56535.1"/>
    <property type="molecule type" value="Genomic_DNA"/>
</dbReference>